<reference evidence="1" key="1">
    <citation type="journal article" date="2015" name="Nature">
        <title>Complex archaea that bridge the gap between prokaryotes and eukaryotes.</title>
        <authorList>
            <person name="Spang A."/>
            <person name="Saw J.H."/>
            <person name="Jorgensen S.L."/>
            <person name="Zaremba-Niedzwiedzka K."/>
            <person name="Martijn J."/>
            <person name="Lind A.E."/>
            <person name="van Eijk R."/>
            <person name="Schleper C."/>
            <person name="Guy L."/>
            <person name="Ettema T.J."/>
        </authorList>
    </citation>
    <scope>NUCLEOTIDE SEQUENCE</scope>
</reference>
<name>A0A0F9E4Z6_9ZZZZ</name>
<proteinExistence type="predicted"/>
<sequence length="91" mass="10406">MPKIIIGRRVEYLEVFVVDTDKIPSMRDDLDLCQRVLWAADPVLTQRLKTPTEEVENSVRLLCRTLNQITENPVNPVKLYEVGLDEAPEVG</sequence>
<dbReference type="EMBL" id="LAZR01036387">
    <property type="protein sequence ID" value="KKL24981.1"/>
    <property type="molecule type" value="Genomic_DNA"/>
</dbReference>
<comment type="caution">
    <text evidence="1">The sequence shown here is derived from an EMBL/GenBank/DDBJ whole genome shotgun (WGS) entry which is preliminary data.</text>
</comment>
<evidence type="ECO:0000313" key="1">
    <source>
        <dbReference type="EMBL" id="KKL24981.1"/>
    </source>
</evidence>
<protein>
    <submittedName>
        <fullName evidence="1">Uncharacterized protein</fullName>
    </submittedName>
</protein>
<accession>A0A0F9E4Z6</accession>
<dbReference type="AlphaFoldDB" id="A0A0F9E4Z6"/>
<gene>
    <name evidence="1" type="ORF">LCGC14_2409920</name>
</gene>
<organism evidence="1">
    <name type="scientific">marine sediment metagenome</name>
    <dbReference type="NCBI Taxonomy" id="412755"/>
    <lineage>
        <taxon>unclassified sequences</taxon>
        <taxon>metagenomes</taxon>
        <taxon>ecological metagenomes</taxon>
    </lineage>
</organism>